<evidence type="ECO:0000256" key="5">
    <source>
        <dbReference type="ARBA" id="ARBA00023157"/>
    </source>
</evidence>
<dbReference type="PANTHER" id="PTHR11848">
    <property type="entry name" value="TGF-BETA FAMILY"/>
    <property type="match status" value="1"/>
</dbReference>
<organism evidence="9 10">
    <name type="scientific">Magallana gigas</name>
    <name type="common">Pacific oyster</name>
    <name type="synonym">Crassostrea gigas</name>
    <dbReference type="NCBI Taxonomy" id="29159"/>
    <lineage>
        <taxon>Eukaryota</taxon>
        <taxon>Metazoa</taxon>
        <taxon>Spiralia</taxon>
        <taxon>Lophotrochozoa</taxon>
        <taxon>Mollusca</taxon>
        <taxon>Bivalvia</taxon>
        <taxon>Autobranchia</taxon>
        <taxon>Pteriomorphia</taxon>
        <taxon>Ostreida</taxon>
        <taxon>Ostreoidea</taxon>
        <taxon>Ostreidae</taxon>
        <taxon>Magallana</taxon>
    </lineage>
</organism>
<dbReference type="GO" id="GO:0005615">
    <property type="term" value="C:extracellular space"/>
    <property type="evidence" value="ECO:0007669"/>
    <property type="project" value="TreeGrafter"/>
</dbReference>
<dbReference type="EnsemblMetazoa" id="G32244.6">
    <property type="protein sequence ID" value="G32244.6:cds"/>
    <property type="gene ID" value="G32244"/>
</dbReference>
<dbReference type="PANTHER" id="PTHR11848:SF309">
    <property type="entry name" value="INHIBIN BETA CHAIN"/>
    <property type="match status" value="1"/>
</dbReference>
<evidence type="ECO:0000313" key="9">
    <source>
        <dbReference type="EnsemblMetazoa" id="G32244.6:cds"/>
    </source>
</evidence>
<evidence type="ECO:0000256" key="1">
    <source>
        <dbReference type="ARBA" id="ARBA00004613"/>
    </source>
</evidence>
<dbReference type="GO" id="GO:0008083">
    <property type="term" value="F:growth factor activity"/>
    <property type="evidence" value="ECO:0007669"/>
    <property type="project" value="UniProtKB-KW"/>
</dbReference>
<dbReference type="InterPro" id="IPR029034">
    <property type="entry name" value="Cystine-knot_cytokine"/>
</dbReference>
<evidence type="ECO:0000256" key="6">
    <source>
        <dbReference type="RuleBase" id="RU000354"/>
    </source>
</evidence>
<keyword evidence="5" id="KW-1015">Disulfide bond</keyword>
<evidence type="ECO:0000259" key="8">
    <source>
        <dbReference type="PROSITE" id="PS51362"/>
    </source>
</evidence>
<sequence length="366" mass="42805">MKERPVSQLYGAYCLWFYFVLFGVKATSFPGSELDFQTRLDRSRSIQSIRDSILRRLGRPLETMRNTSPKTPNVTLPATETETNTGFVSEIEEIISFSEPVENLPSDNIFKFSLTRDNRTHEIQSASVLVQVKFKRRKNKKKKRKVKSQRINLILSTVDDRGRIVQQISRKKARISRTNWFKLFLPKYLIQRALLSDNASIKLHIRCRGCKRFAKLVLLHGTKRKRKRTKTNKSKRKRQRMRSRTLGKKRRLSPTRPFLLIHTKVKFRSRRETYRCEQTNQCCKLPLVFSFAEVGWSDWVISPPSFKTNVCSGGCNSGSDWNRGYNYTYHCTDRKHKSLRIMYFDKTGAVIINELPKMIVTECGCS</sequence>
<comment type="subcellular location">
    <subcellularLocation>
        <location evidence="1">Secreted</location>
    </subcellularLocation>
</comment>
<dbReference type="Pfam" id="PF00019">
    <property type="entry name" value="TGF_beta"/>
    <property type="match status" value="1"/>
</dbReference>
<feature type="domain" description="TGF-beta family profile" evidence="8">
    <location>
        <begin position="268"/>
        <end position="366"/>
    </location>
</feature>
<evidence type="ECO:0000256" key="3">
    <source>
        <dbReference type="ARBA" id="ARBA00022525"/>
    </source>
</evidence>
<dbReference type="SMART" id="SM00204">
    <property type="entry name" value="TGFB"/>
    <property type="match status" value="1"/>
</dbReference>
<comment type="similarity">
    <text evidence="2 6">Belongs to the TGF-beta family.</text>
</comment>
<evidence type="ECO:0000256" key="2">
    <source>
        <dbReference type="ARBA" id="ARBA00006656"/>
    </source>
</evidence>
<accession>A0A8W8MDC7</accession>
<protein>
    <recommendedName>
        <fullName evidence="8">TGF-beta family profile domain-containing protein</fullName>
    </recommendedName>
</protein>
<feature type="region of interest" description="Disordered" evidence="7">
    <location>
        <begin position="223"/>
        <end position="250"/>
    </location>
</feature>
<keyword evidence="4 6" id="KW-0339">Growth factor</keyword>
<dbReference type="InterPro" id="IPR015615">
    <property type="entry name" value="TGF-beta-rel"/>
</dbReference>
<keyword evidence="3" id="KW-0964">Secreted</keyword>
<dbReference type="OMA" id="CCKKHFY"/>
<dbReference type="Gene3D" id="2.10.90.10">
    <property type="entry name" value="Cystine-knot cytokines"/>
    <property type="match status" value="1"/>
</dbReference>
<reference evidence="9" key="1">
    <citation type="submission" date="2022-08" db="UniProtKB">
        <authorList>
            <consortium name="EnsemblMetazoa"/>
        </authorList>
    </citation>
    <scope>IDENTIFICATION</scope>
    <source>
        <strain evidence="9">05x7-T-G4-1.051#20</strain>
    </source>
</reference>
<name>A0A8W8MDC7_MAGGI</name>
<dbReference type="PROSITE" id="PS51362">
    <property type="entry name" value="TGF_BETA_2"/>
    <property type="match status" value="1"/>
</dbReference>
<dbReference type="PROSITE" id="PS00250">
    <property type="entry name" value="TGF_BETA_1"/>
    <property type="match status" value="1"/>
</dbReference>
<dbReference type="OrthoDB" id="5948587at2759"/>
<dbReference type="GO" id="GO:0005125">
    <property type="term" value="F:cytokine activity"/>
    <property type="evidence" value="ECO:0007669"/>
    <property type="project" value="TreeGrafter"/>
</dbReference>
<dbReference type="EnsemblMetazoa" id="G32244.9">
    <property type="protein sequence ID" value="G32244.9:cds"/>
    <property type="gene ID" value="G32244"/>
</dbReference>
<dbReference type="Proteomes" id="UP000005408">
    <property type="component" value="Unassembled WGS sequence"/>
</dbReference>
<proteinExistence type="inferred from homology"/>
<dbReference type="InterPro" id="IPR001839">
    <property type="entry name" value="TGF-b_C"/>
</dbReference>
<keyword evidence="10" id="KW-1185">Reference proteome</keyword>
<dbReference type="EnsemblMetazoa" id="G32244.8">
    <property type="protein sequence ID" value="G32244.8:cds"/>
    <property type="gene ID" value="G32244"/>
</dbReference>
<dbReference type="AlphaFoldDB" id="A0A8W8MDC7"/>
<dbReference type="SUPFAM" id="SSF57501">
    <property type="entry name" value="Cystine-knot cytokines"/>
    <property type="match status" value="1"/>
</dbReference>
<evidence type="ECO:0000256" key="7">
    <source>
        <dbReference type="SAM" id="MobiDB-lite"/>
    </source>
</evidence>
<dbReference type="InterPro" id="IPR017948">
    <property type="entry name" value="TGFb_CS"/>
</dbReference>
<evidence type="ECO:0000256" key="4">
    <source>
        <dbReference type="ARBA" id="ARBA00023030"/>
    </source>
</evidence>
<evidence type="ECO:0000313" key="10">
    <source>
        <dbReference type="Proteomes" id="UP000005408"/>
    </source>
</evidence>